<comment type="caution">
    <text evidence="1">The sequence shown here is derived from an EMBL/GenBank/DDBJ whole genome shotgun (WGS) entry which is preliminary data.</text>
</comment>
<dbReference type="EMBL" id="CAJOBJ010348957">
    <property type="protein sequence ID" value="CAF5205564.1"/>
    <property type="molecule type" value="Genomic_DNA"/>
</dbReference>
<evidence type="ECO:0000313" key="3">
    <source>
        <dbReference type="EMBL" id="CAF5078856.1"/>
    </source>
</evidence>
<gene>
    <name evidence="3" type="ORF">BYL167_LOCUS61654</name>
    <name evidence="1" type="ORF">CJN711_LOCUS38737</name>
    <name evidence="4" type="ORF">GIL414_LOCUS78013</name>
    <name evidence="2" type="ORF">KQP761_LOCUS38344</name>
</gene>
<sequence length="147" mass="16763">MNKLTSNQGLRTNVQNLASGMLNQNTNTMKAIAASGGPAQNDIIPMDASDNQEINIDLGMKAMQEHLLKQPNLIEMYEKINAKAASIVPDGKLDNRSLLKPSSQHERWTYQLIIEIPVINHMIDIIVKEFRSYWEKLDLTEEHQIHW</sequence>
<protein>
    <submittedName>
        <fullName evidence="1">Uncharacterized protein</fullName>
    </submittedName>
</protein>
<dbReference type="Proteomes" id="UP000681720">
    <property type="component" value="Unassembled WGS sequence"/>
</dbReference>
<reference evidence="1" key="1">
    <citation type="submission" date="2021-02" db="EMBL/GenBank/DDBJ databases">
        <authorList>
            <person name="Nowell W R."/>
        </authorList>
    </citation>
    <scope>NUCLEOTIDE SEQUENCE</scope>
</reference>
<evidence type="ECO:0000313" key="1">
    <source>
        <dbReference type="EMBL" id="CAF1626350.1"/>
    </source>
</evidence>
<dbReference type="AlphaFoldDB" id="A0A816CUD1"/>
<dbReference type="EMBL" id="CAJOBH010233050">
    <property type="protein sequence ID" value="CAF5078856.1"/>
    <property type="molecule type" value="Genomic_DNA"/>
</dbReference>
<evidence type="ECO:0000313" key="5">
    <source>
        <dbReference type="Proteomes" id="UP000663855"/>
    </source>
</evidence>
<organism evidence="1 5">
    <name type="scientific">Rotaria magnacalcarata</name>
    <dbReference type="NCBI Taxonomy" id="392030"/>
    <lineage>
        <taxon>Eukaryota</taxon>
        <taxon>Metazoa</taxon>
        <taxon>Spiralia</taxon>
        <taxon>Gnathifera</taxon>
        <taxon>Rotifera</taxon>
        <taxon>Eurotatoria</taxon>
        <taxon>Bdelloidea</taxon>
        <taxon>Philodinida</taxon>
        <taxon>Philodinidae</taxon>
        <taxon>Rotaria</taxon>
    </lineage>
</organism>
<accession>A0A816CUD1</accession>
<dbReference type="Proteomes" id="UP000663855">
    <property type="component" value="Unassembled WGS sequence"/>
</dbReference>
<dbReference type="Proteomes" id="UP000663834">
    <property type="component" value="Unassembled WGS sequence"/>
</dbReference>
<evidence type="ECO:0000313" key="2">
    <source>
        <dbReference type="EMBL" id="CAF1685468.1"/>
    </source>
</evidence>
<dbReference type="EMBL" id="CAJNOW010021811">
    <property type="protein sequence ID" value="CAF1685468.1"/>
    <property type="molecule type" value="Genomic_DNA"/>
</dbReference>
<proteinExistence type="predicted"/>
<name>A0A816CUD1_9BILA</name>
<evidence type="ECO:0000313" key="4">
    <source>
        <dbReference type="EMBL" id="CAF5205564.1"/>
    </source>
</evidence>
<dbReference type="EMBL" id="CAJNOV010018957">
    <property type="protein sequence ID" value="CAF1626350.1"/>
    <property type="molecule type" value="Genomic_DNA"/>
</dbReference>
<dbReference type="Proteomes" id="UP000681967">
    <property type="component" value="Unassembled WGS sequence"/>
</dbReference>